<reference evidence="2 3" key="1">
    <citation type="submission" date="2014-12" db="EMBL/GenBank/DDBJ databases">
        <title>Comparative genome analysis of Bacillus coagulans HM-08, Clostridium butyricum HM-68, Bacillus subtilis HM-66 and Bacillus licheniformis BL-09.</title>
        <authorList>
            <person name="Zhang H."/>
        </authorList>
    </citation>
    <scope>NUCLEOTIDE SEQUENCE [LARGE SCALE GENOMIC DNA]</scope>
    <source>
        <strain evidence="2 3">HM-66</strain>
    </source>
</reference>
<feature type="transmembrane region" description="Helical" evidence="1">
    <location>
        <begin position="12"/>
        <end position="35"/>
    </location>
</feature>
<sequence>MKRIMLIDGLNIFLQNCTPVCGFLFILALFGLFLFTDIWA</sequence>
<comment type="caution">
    <text evidence="2">The sequence shown here is derived from an EMBL/GenBank/DDBJ whole genome shotgun (WGS) entry which is preliminary data.</text>
</comment>
<accession>A0A0D1KCK9</accession>
<gene>
    <name evidence="2" type="ORF">SC09_contig4orf01265</name>
</gene>
<organism evidence="2 3">
    <name type="scientific">Bacillus subtilis</name>
    <dbReference type="NCBI Taxonomy" id="1423"/>
    <lineage>
        <taxon>Bacteria</taxon>
        <taxon>Bacillati</taxon>
        <taxon>Bacillota</taxon>
        <taxon>Bacilli</taxon>
        <taxon>Bacillales</taxon>
        <taxon>Bacillaceae</taxon>
        <taxon>Bacillus</taxon>
    </lineage>
</organism>
<evidence type="ECO:0000313" key="2">
    <source>
        <dbReference type="EMBL" id="KIU06200.1"/>
    </source>
</evidence>
<evidence type="ECO:0000313" key="3">
    <source>
        <dbReference type="Proteomes" id="UP000032247"/>
    </source>
</evidence>
<evidence type="ECO:0000256" key="1">
    <source>
        <dbReference type="SAM" id="Phobius"/>
    </source>
</evidence>
<keyword evidence="1" id="KW-0472">Membrane</keyword>
<keyword evidence="1" id="KW-1133">Transmembrane helix</keyword>
<keyword evidence="1" id="KW-0812">Transmembrane</keyword>
<protein>
    <submittedName>
        <fullName evidence="2">Uncharacterized protein</fullName>
    </submittedName>
</protein>
<dbReference type="Proteomes" id="UP000032247">
    <property type="component" value="Unassembled WGS sequence"/>
</dbReference>
<dbReference type="EMBL" id="JXBC01000013">
    <property type="protein sequence ID" value="KIU06200.1"/>
    <property type="molecule type" value="Genomic_DNA"/>
</dbReference>
<dbReference type="AlphaFoldDB" id="A0A0D1KCK9"/>
<dbReference type="PATRIC" id="fig|1423.173.peg.4743"/>
<proteinExistence type="predicted"/>
<name>A0A0D1KCK9_BACIU</name>